<organism evidence="1 2">
    <name type="scientific">Candidatus Yanofskybacteria bacterium RIFCSPLOWO2_01_FULL_49_25</name>
    <dbReference type="NCBI Taxonomy" id="1802701"/>
    <lineage>
        <taxon>Bacteria</taxon>
        <taxon>Candidatus Yanofskyibacteriota</taxon>
    </lineage>
</organism>
<proteinExistence type="predicted"/>
<comment type="caution">
    <text evidence="1">The sequence shown here is derived from an EMBL/GenBank/DDBJ whole genome shotgun (WGS) entry which is preliminary data.</text>
</comment>
<reference evidence="1 2" key="1">
    <citation type="journal article" date="2016" name="Nat. Commun.">
        <title>Thousands of microbial genomes shed light on interconnected biogeochemical processes in an aquifer system.</title>
        <authorList>
            <person name="Anantharaman K."/>
            <person name="Brown C.T."/>
            <person name="Hug L.A."/>
            <person name="Sharon I."/>
            <person name="Castelle C.J."/>
            <person name="Probst A.J."/>
            <person name="Thomas B.C."/>
            <person name="Singh A."/>
            <person name="Wilkins M.J."/>
            <person name="Karaoz U."/>
            <person name="Brodie E.L."/>
            <person name="Williams K.H."/>
            <person name="Hubbard S.S."/>
            <person name="Banfield J.F."/>
        </authorList>
    </citation>
    <scope>NUCLEOTIDE SEQUENCE [LARGE SCALE GENOMIC DNA]</scope>
</reference>
<name>A0A1F8GXI4_9BACT</name>
<evidence type="ECO:0000313" key="2">
    <source>
        <dbReference type="Proteomes" id="UP000179047"/>
    </source>
</evidence>
<dbReference type="EMBL" id="MGKP01000003">
    <property type="protein sequence ID" value="OGN29710.1"/>
    <property type="molecule type" value="Genomic_DNA"/>
</dbReference>
<gene>
    <name evidence="1" type="ORF">A3A33_04435</name>
</gene>
<dbReference type="Proteomes" id="UP000179047">
    <property type="component" value="Unassembled WGS sequence"/>
</dbReference>
<accession>A0A1F8GXI4</accession>
<dbReference type="STRING" id="1802701.A3A33_04435"/>
<dbReference type="AlphaFoldDB" id="A0A1F8GXI4"/>
<protein>
    <submittedName>
        <fullName evidence="1">Uncharacterized protein</fullName>
    </submittedName>
</protein>
<sequence>MAWPGPLAVVEDGKTETYAVRVACWFPIEGPKHCHLDDGHIEPCDPRSTDEARRLFHARDRPVADAE</sequence>
<evidence type="ECO:0000313" key="1">
    <source>
        <dbReference type="EMBL" id="OGN29710.1"/>
    </source>
</evidence>